<sequence>MAGSYYNPTVEADEAASSSIEKKAPSVTEEVVSRVSRTKLNMFFIGALVTVFVTNYQAVVPASFFVQAVEPWGVGVSSLWMLASYLIGYVSFVLPTYRVSELSGRLSAFIFGLVVFVIFTGVSGHSKTAYTFAVLRALQGAGAGIIASISVLVVATNASHRSRSLYVAGLCAAQLFGVGAAHVIGGKLADNDKFRWSIYLAAPLVAAPLILCIPALLADKKPVRTESVMKSILRFDYAGTLLLFGTVIMLTMGLVFGGNEHKWNTAIVICLIVFGCVGIAAFLLWEKYVAHNPIFNIAWLHEHNLQVCVVNILFMSMVFFALAVYVPILYITARMQSTSDAGKRSAPYWGASMGAALLAGVALRFHSRLARPLVWAGLIISIVFSGLYYTIPAETTSETKEKAYYALAGLGIGLAYSAISYLAQISVPLEEVGAAAVVGHFLSIVGGMLGLILYQACLKSRLIINLDAVFKSNVFLSAFNVRTMDIAGLEVAGGTLKQYVPDMVPLIGEKLVMSLHTTYILTVPFLGAALLMTALYKHHRNPAV</sequence>
<feature type="domain" description="Major facilitator superfamily (MFS) profile" evidence="6">
    <location>
        <begin position="43"/>
        <end position="540"/>
    </location>
</feature>
<feature type="transmembrane region" description="Helical" evidence="5">
    <location>
        <begin position="518"/>
        <end position="536"/>
    </location>
</feature>
<evidence type="ECO:0000256" key="4">
    <source>
        <dbReference type="ARBA" id="ARBA00023136"/>
    </source>
</evidence>
<comment type="caution">
    <text evidence="7">The sequence shown here is derived from an EMBL/GenBank/DDBJ whole genome shotgun (WGS) entry which is preliminary data.</text>
</comment>
<comment type="subcellular location">
    <subcellularLocation>
        <location evidence="1">Membrane</location>
        <topology evidence="1">Multi-pass membrane protein</topology>
    </subcellularLocation>
</comment>
<dbReference type="GO" id="GO:0022857">
    <property type="term" value="F:transmembrane transporter activity"/>
    <property type="evidence" value="ECO:0007669"/>
    <property type="project" value="InterPro"/>
</dbReference>
<feature type="transmembrane region" description="Helical" evidence="5">
    <location>
        <begin position="165"/>
        <end position="184"/>
    </location>
</feature>
<evidence type="ECO:0000256" key="3">
    <source>
        <dbReference type="ARBA" id="ARBA00022989"/>
    </source>
</evidence>
<evidence type="ECO:0000259" key="6">
    <source>
        <dbReference type="PROSITE" id="PS50850"/>
    </source>
</evidence>
<feature type="transmembrane region" description="Helical" evidence="5">
    <location>
        <begin position="237"/>
        <end position="257"/>
    </location>
</feature>
<dbReference type="PANTHER" id="PTHR23501">
    <property type="entry name" value="MAJOR FACILITATOR SUPERFAMILY"/>
    <property type="match status" value="1"/>
</dbReference>
<feature type="transmembrane region" description="Helical" evidence="5">
    <location>
        <begin position="72"/>
        <end position="94"/>
    </location>
</feature>
<dbReference type="SUPFAM" id="SSF103473">
    <property type="entry name" value="MFS general substrate transporter"/>
    <property type="match status" value="1"/>
</dbReference>
<dbReference type="PANTHER" id="PTHR23501:SF43">
    <property type="entry name" value="MULTIDRUG TRANSPORTER, PUTATIVE (AFU_ORTHOLOGUE AFUA_6G03040)-RELATED"/>
    <property type="match status" value="1"/>
</dbReference>
<dbReference type="OrthoDB" id="440553at2759"/>
<organism evidence="7 8">
    <name type="scientific">Coemansia interrupta</name>
    <dbReference type="NCBI Taxonomy" id="1126814"/>
    <lineage>
        <taxon>Eukaryota</taxon>
        <taxon>Fungi</taxon>
        <taxon>Fungi incertae sedis</taxon>
        <taxon>Zoopagomycota</taxon>
        <taxon>Kickxellomycotina</taxon>
        <taxon>Kickxellomycetes</taxon>
        <taxon>Kickxellales</taxon>
        <taxon>Kickxellaceae</taxon>
        <taxon>Coemansia</taxon>
    </lineage>
</organism>
<evidence type="ECO:0000313" key="7">
    <source>
        <dbReference type="EMBL" id="KAJ2779624.1"/>
    </source>
</evidence>
<dbReference type="EMBL" id="JANBUM010000289">
    <property type="protein sequence ID" value="KAJ2779624.1"/>
    <property type="molecule type" value="Genomic_DNA"/>
</dbReference>
<name>A0A9W8LFM1_9FUNG</name>
<dbReference type="Proteomes" id="UP001140172">
    <property type="component" value="Unassembled WGS sequence"/>
</dbReference>
<dbReference type="AlphaFoldDB" id="A0A9W8LFM1"/>
<dbReference type="Pfam" id="PF07690">
    <property type="entry name" value="MFS_1"/>
    <property type="match status" value="1"/>
</dbReference>
<dbReference type="GO" id="GO:0005886">
    <property type="term" value="C:plasma membrane"/>
    <property type="evidence" value="ECO:0007669"/>
    <property type="project" value="TreeGrafter"/>
</dbReference>
<evidence type="ECO:0000313" key="8">
    <source>
        <dbReference type="Proteomes" id="UP001140172"/>
    </source>
</evidence>
<reference evidence="7" key="1">
    <citation type="submission" date="2022-07" db="EMBL/GenBank/DDBJ databases">
        <title>Phylogenomic reconstructions and comparative analyses of Kickxellomycotina fungi.</title>
        <authorList>
            <person name="Reynolds N.K."/>
            <person name="Stajich J.E."/>
            <person name="Barry K."/>
            <person name="Grigoriev I.V."/>
            <person name="Crous P."/>
            <person name="Smith M.E."/>
        </authorList>
    </citation>
    <scope>NUCLEOTIDE SEQUENCE</scope>
    <source>
        <strain evidence="7">BCRC 34489</strain>
    </source>
</reference>
<protein>
    <recommendedName>
        <fullName evidence="6">Major facilitator superfamily (MFS) profile domain-containing protein</fullName>
    </recommendedName>
</protein>
<evidence type="ECO:0000256" key="1">
    <source>
        <dbReference type="ARBA" id="ARBA00004141"/>
    </source>
</evidence>
<gene>
    <name evidence="7" type="ORF">GGI15_003815</name>
</gene>
<feature type="transmembrane region" description="Helical" evidence="5">
    <location>
        <begin position="305"/>
        <end position="328"/>
    </location>
</feature>
<feature type="transmembrane region" description="Helical" evidence="5">
    <location>
        <begin position="106"/>
        <end position="125"/>
    </location>
</feature>
<proteinExistence type="predicted"/>
<feature type="transmembrane region" description="Helical" evidence="5">
    <location>
        <begin position="137"/>
        <end position="158"/>
    </location>
</feature>
<keyword evidence="4 5" id="KW-0472">Membrane</keyword>
<feature type="transmembrane region" description="Helical" evidence="5">
    <location>
        <begin position="263"/>
        <end position="285"/>
    </location>
</feature>
<dbReference type="InterPro" id="IPR036259">
    <property type="entry name" value="MFS_trans_sf"/>
</dbReference>
<feature type="transmembrane region" description="Helical" evidence="5">
    <location>
        <begin position="43"/>
        <end position="66"/>
    </location>
</feature>
<dbReference type="InterPro" id="IPR011701">
    <property type="entry name" value="MFS"/>
</dbReference>
<dbReference type="Gene3D" id="1.20.1250.20">
    <property type="entry name" value="MFS general substrate transporter like domains"/>
    <property type="match status" value="2"/>
</dbReference>
<keyword evidence="3 5" id="KW-1133">Transmembrane helix</keyword>
<dbReference type="InterPro" id="IPR020846">
    <property type="entry name" value="MFS_dom"/>
</dbReference>
<feature type="transmembrane region" description="Helical" evidence="5">
    <location>
        <begin position="403"/>
        <end position="423"/>
    </location>
</feature>
<keyword evidence="8" id="KW-1185">Reference proteome</keyword>
<evidence type="ECO:0000256" key="2">
    <source>
        <dbReference type="ARBA" id="ARBA00022692"/>
    </source>
</evidence>
<keyword evidence="2 5" id="KW-0812">Transmembrane</keyword>
<feature type="transmembrane region" description="Helical" evidence="5">
    <location>
        <begin position="373"/>
        <end position="391"/>
    </location>
</feature>
<dbReference type="PROSITE" id="PS50850">
    <property type="entry name" value="MFS"/>
    <property type="match status" value="1"/>
</dbReference>
<feature type="transmembrane region" description="Helical" evidence="5">
    <location>
        <begin position="348"/>
        <end position="366"/>
    </location>
</feature>
<accession>A0A9W8LFM1</accession>
<feature type="transmembrane region" description="Helical" evidence="5">
    <location>
        <begin position="435"/>
        <end position="456"/>
    </location>
</feature>
<feature type="transmembrane region" description="Helical" evidence="5">
    <location>
        <begin position="196"/>
        <end position="217"/>
    </location>
</feature>
<evidence type="ECO:0000256" key="5">
    <source>
        <dbReference type="SAM" id="Phobius"/>
    </source>
</evidence>